<keyword evidence="6" id="KW-0482">Metalloprotease</keyword>
<evidence type="ECO:0000256" key="7">
    <source>
        <dbReference type="SAM" id="MobiDB-lite"/>
    </source>
</evidence>
<evidence type="ECO:0000256" key="3">
    <source>
        <dbReference type="ARBA" id="ARBA00022723"/>
    </source>
</evidence>
<keyword evidence="5" id="KW-0862">Zinc</keyword>
<dbReference type="RefSeq" id="WP_134122879.1">
    <property type="nucleotide sequence ID" value="NZ_SODF01000003.1"/>
</dbReference>
<evidence type="ECO:0000256" key="1">
    <source>
        <dbReference type="ARBA" id="ARBA00001947"/>
    </source>
</evidence>
<dbReference type="SUPFAM" id="SSF51261">
    <property type="entry name" value="Duplicated hybrid motif"/>
    <property type="match status" value="1"/>
</dbReference>
<evidence type="ECO:0000313" key="10">
    <source>
        <dbReference type="Proteomes" id="UP000295447"/>
    </source>
</evidence>
<evidence type="ECO:0000313" key="9">
    <source>
        <dbReference type="EMBL" id="TDW14960.1"/>
    </source>
</evidence>
<dbReference type="GO" id="GO:0004222">
    <property type="term" value="F:metalloendopeptidase activity"/>
    <property type="evidence" value="ECO:0007669"/>
    <property type="project" value="TreeGrafter"/>
</dbReference>
<dbReference type="InterPro" id="IPR016047">
    <property type="entry name" value="M23ase_b-sheet_dom"/>
</dbReference>
<keyword evidence="4 9" id="KW-0378">Hydrolase</keyword>
<dbReference type="GO" id="GO:0046872">
    <property type="term" value="F:metal ion binding"/>
    <property type="evidence" value="ECO:0007669"/>
    <property type="project" value="UniProtKB-KW"/>
</dbReference>
<organism evidence="9 10">
    <name type="scientific">Kribbella kalugense</name>
    <dbReference type="NCBI Taxonomy" id="2512221"/>
    <lineage>
        <taxon>Bacteria</taxon>
        <taxon>Bacillati</taxon>
        <taxon>Actinomycetota</taxon>
        <taxon>Actinomycetes</taxon>
        <taxon>Propionibacteriales</taxon>
        <taxon>Kribbellaceae</taxon>
        <taxon>Kribbella</taxon>
    </lineage>
</organism>
<evidence type="ECO:0000259" key="8">
    <source>
        <dbReference type="Pfam" id="PF01551"/>
    </source>
</evidence>
<dbReference type="PANTHER" id="PTHR21666:SF288">
    <property type="entry name" value="CELL DIVISION PROTEIN YTFB"/>
    <property type="match status" value="1"/>
</dbReference>
<dbReference type="PANTHER" id="PTHR21666">
    <property type="entry name" value="PEPTIDASE-RELATED"/>
    <property type="match status" value="1"/>
</dbReference>
<dbReference type="Gene3D" id="2.70.70.10">
    <property type="entry name" value="Glucose Permease (Domain IIA)"/>
    <property type="match status" value="1"/>
</dbReference>
<feature type="region of interest" description="Disordered" evidence="7">
    <location>
        <begin position="1"/>
        <end position="38"/>
    </location>
</feature>
<dbReference type="CDD" id="cd12797">
    <property type="entry name" value="M23_peptidase"/>
    <property type="match status" value="1"/>
</dbReference>
<proteinExistence type="predicted"/>
<protein>
    <submittedName>
        <fullName evidence="9">Murein DD-endopeptidase MepM/ murein hydrolase activator NlpD</fullName>
    </submittedName>
</protein>
<keyword evidence="2" id="KW-0645">Protease</keyword>
<evidence type="ECO:0000256" key="6">
    <source>
        <dbReference type="ARBA" id="ARBA00023049"/>
    </source>
</evidence>
<evidence type="ECO:0000256" key="5">
    <source>
        <dbReference type="ARBA" id="ARBA00022833"/>
    </source>
</evidence>
<keyword evidence="10" id="KW-1185">Reference proteome</keyword>
<evidence type="ECO:0000256" key="2">
    <source>
        <dbReference type="ARBA" id="ARBA00022670"/>
    </source>
</evidence>
<dbReference type="EMBL" id="SODF01000003">
    <property type="protein sequence ID" value="TDW14960.1"/>
    <property type="molecule type" value="Genomic_DNA"/>
</dbReference>
<evidence type="ECO:0000256" key="4">
    <source>
        <dbReference type="ARBA" id="ARBA00022801"/>
    </source>
</evidence>
<keyword evidence="3" id="KW-0479">Metal-binding</keyword>
<name>A0A4R7ZIQ7_9ACTN</name>
<accession>A0A4R7ZIQ7</accession>
<dbReference type="Pfam" id="PF01551">
    <property type="entry name" value="Peptidase_M23"/>
    <property type="match status" value="1"/>
</dbReference>
<dbReference type="InterPro" id="IPR050570">
    <property type="entry name" value="Cell_wall_metabolism_enzyme"/>
</dbReference>
<feature type="compositionally biased region" description="Basic and acidic residues" evidence="7">
    <location>
        <begin position="314"/>
        <end position="330"/>
    </location>
</feature>
<dbReference type="GO" id="GO:0006508">
    <property type="term" value="P:proteolysis"/>
    <property type="evidence" value="ECO:0007669"/>
    <property type="project" value="UniProtKB-KW"/>
</dbReference>
<dbReference type="InterPro" id="IPR011055">
    <property type="entry name" value="Dup_hybrid_motif"/>
</dbReference>
<comment type="cofactor">
    <cofactor evidence="1">
        <name>Zn(2+)</name>
        <dbReference type="ChEBI" id="CHEBI:29105"/>
    </cofactor>
</comment>
<reference evidence="9 10" key="1">
    <citation type="submission" date="2019-03" db="EMBL/GenBank/DDBJ databases">
        <title>Genomic Encyclopedia of Type Strains, Phase III (KMG-III): the genomes of soil and plant-associated and newly described type strains.</title>
        <authorList>
            <person name="Whitman W."/>
        </authorList>
    </citation>
    <scope>NUCLEOTIDE SEQUENCE [LARGE SCALE GENOMIC DNA]</scope>
    <source>
        <strain evidence="9 10">VKM Ac-2570</strain>
    </source>
</reference>
<sequence length="477" mass="50722">MVPHFPGANPRKRGSIQRDDSTGTASTPYQRSRMRPPGRPTMVAACCLVLSLSAGVLAAVPPAEAKPPDPAAKKKQLDAQLGQQKADLDDASDQLGKSVAAYNQAETTYKAVQVRYAAAQGQLAAAQAADAVAAGKLAAAEAALRTAVSDVEAGEELIAEKRAVAGRAVRSAYQQQNTLVGLSIALQGAAPSDIATGMQVQRNVFGIQSNAITNLNNAQAQLASKRVKVAAAEKGAESARAEAAATVQRVTVLTKQVAADKAEAAAVAKVKLTAFQAAEKEKNTELAQYNSLLRERARVEQLLVARAKAEKAAAARRKAAAERAEQEKARKEHRPPRNIPDPGGSGGGRLSYPVSSYITSPYGMRFHPVLHYWKLHDGTDFRAPCGTPVRAAADGVVTDKYYNGGYGNRLFVSHGVMDGSSITTVYNHLSRYKAHVGERVQKGEIIAWSGTTGYSTGCHLHFMVYQDGNVVNPMKWL</sequence>
<dbReference type="AlphaFoldDB" id="A0A4R7ZIQ7"/>
<dbReference type="OrthoDB" id="1099523at2"/>
<feature type="domain" description="M23ase beta-sheet core" evidence="8">
    <location>
        <begin position="375"/>
        <end position="473"/>
    </location>
</feature>
<comment type="caution">
    <text evidence="9">The sequence shown here is derived from an EMBL/GenBank/DDBJ whole genome shotgun (WGS) entry which is preliminary data.</text>
</comment>
<dbReference type="Proteomes" id="UP000295447">
    <property type="component" value="Unassembled WGS sequence"/>
</dbReference>
<feature type="region of interest" description="Disordered" evidence="7">
    <location>
        <begin position="314"/>
        <end position="350"/>
    </location>
</feature>
<gene>
    <name evidence="9" type="ORF">EV650_6440</name>
</gene>